<feature type="region of interest" description="Disordered" evidence="5">
    <location>
        <begin position="72"/>
        <end position="96"/>
    </location>
</feature>
<name>A0A1I7YNL3_9BILA</name>
<dbReference type="PROSITE" id="PS50801">
    <property type="entry name" value="STAS"/>
    <property type="match status" value="1"/>
</dbReference>
<dbReference type="SUPFAM" id="SSF52091">
    <property type="entry name" value="SpoIIaa-like"/>
    <property type="match status" value="1"/>
</dbReference>
<sequence length="893" mass="98297">MVVHQANKKGNVERLWEREQTAQSAAGTTTTEDDFSFETTEKSMSSIPLVKTAKPLKIINLYDFKQTHEDKTQSHFGTASNHSLEKTPAASESATAISTDQQVKTVGVTEICRTEQKPVCNQEQFDKIHGFRRVNLSIMRLIIYKITVIRTWRGLEYFHFLESRIPIISWIRSYSWKTNILSDVLGGLMVSLMTIPQSLAYGYLVGIPPIHGLYSNMIAPLIYAFLGTSKHVAPGAFAIISLMVGALVEQLAGESNNSDGSGIGNPTNETARLCCSELSAETDTSKAINIAAEATFLVGIIQILLGILNAGVLAVWLSDHLVQGLTSGAAFHVFTSQLKTMTGVEGLPRTSDAMGVPKFYVCFFNNIKTIKLAPTLASVVCIICLLFSKEIVDPVFKKWSKIKFPMELFVVVFSILLCWLSDGTQYDLGLDIVGDVKGGFPAFIVPTVGKNSMKMMADVFSISIVCFVIHIALAKLIAKKLNYQIDANQEWLALGAMNLGSSFFQSFAGGASLSRTMTQVKLDTKSQLSTIVCVIVLCVVVGFASEYLRYLPKAVLAAIVVVALKDLFKQIGQARILFRQSIVDYLIWMVTFAAVVLVNVNIGLAIGVGFALLTLIWMVTFAAVVLVNVNIGLAIGVGFALLTVVFRSQWAESTCLGRIPTTSDYKGLGHYRSAEEVPGIKIFRFDAPLYFANSELFLHRLHCATGLDPLIVVEKLEESNAKVCKKKEEQKSTAEREGKALLPHDDDKPEIQLTVRRRHVKSNRSEIEHDGKAEEPHSDVDLVQLTHIIIDCSSFPYVDLMGIDALAQAHAEYTSINLTVFFCYCKVALRQLFETSDFYKRVPKSHVFVSIADAVTQAQNEQQAKWNQSSGAAVSGSKEERPAQPQAPSVLRL</sequence>
<evidence type="ECO:0000256" key="4">
    <source>
        <dbReference type="ARBA" id="ARBA00023136"/>
    </source>
</evidence>
<dbReference type="CDD" id="cd07042">
    <property type="entry name" value="STAS_SulP_like_sulfate_transporter"/>
    <property type="match status" value="1"/>
</dbReference>
<evidence type="ECO:0000313" key="9">
    <source>
        <dbReference type="WBParaSite" id="L893_g18231.t2"/>
    </source>
</evidence>
<feature type="transmembrane region" description="Helical" evidence="6">
    <location>
        <begin position="372"/>
        <end position="392"/>
    </location>
</feature>
<dbReference type="InterPro" id="IPR001902">
    <property type="entry name" value="SLC26A/SulP_fam"/>
</dbReference>
<accession>A0A1I7YNL3</accession>
<feature type="transmembrane region" description="Helical" evidence="6">
    <location>
        <begin position="221"/>
        <end position="248"/>
    </location>
</feature>
<feature type="transmembrane region" description="Helical" evidence="6">
    <location>
        <begin position="459"/>
        <end position="478"/>
    </location>
</feature>
<organism evidence="8 9">
    <name type="scientific">Steinernema glaseri</name>
    <dbReference type="NCBI Taxonomy" id="37863"/>
    <lineage>
        <taxon>Eukaryota</taxon>
        <taxon>Metazoa</taxon>
        <taxon>Ecdysozoa</taxon>
        <taxon>Nematoda</taxon>
        <taxon>Chromadorea</taxon>
        <taxon>Rhabditida</taxon>
        <taxon>Tylenchina</taxon>
        <taxon>Panagrolaimomorpha</taxon>
        <taxon>Strongyloidoidea</taxon>
        <taxon>Steinernematidae</taxon>
        <taxon>Steinernema</taxon>
    </lineage>
</organism>
<feature type="region of interest" description="Disordered" evidence="5">
    <location>
        <begin position="862"/>
        <end position="893"/>
    </location>
</feature>
<dbReference type="Pfam" id="PF00916">
    <property type="entry name" value="Sulfate_transp"/>
    <property type="match status" value="1"/>
</dbReference>
<keyword evidence="2 6" id="KW-0812">Transmembrane</keyword>
<feature type="transmembrane region" description="Helical" evidence="6">
    <location>
        <begin position="490"/>
        <end position="508"/>
    </location>
</feature>
<dbReference type="Pfam" id="PF01740">
    <property type="entry name" value="STAS"/>
    <property type="match status" value="1"/>
</dbReference>
<feature type="transmembrane region" description="Helical" evidence="6">
    <location>
        <begin position="294"/>
        <end position="317"/>
    </location>
</feature>
<evidence type="ECO:0000256" key="5">
    <source>
        <dbReference type="SAM" id="MobiDB-lite"/>
    </source>
</evidence>
<evidence type="ECO:0000256" key="2">
    <source>
        <dbReference type="ARBA" id="ARBA00022692"/>
    </source>
</evidence>
<dbReference type="InterPro" id="IPR002645">
    <property type="entry name" value="STAS_dom"/>
</dbReference>
<dbReference type="Gene3D" id="3.30.750.24">
    <property type="entry name" value="STAS domain"/>
    <property type="match status" value="1"/>
</dbReference>
<dbReference type="GO" id="GO:0016020">
    <property type="term" value="C:membrane"/>
    <property type="evidence" value="ECO:0007669"/>
    <property type="project" value="UniProtKB-SubCell"/>
</dbReference>
<feature type="transmembrane region" description="Helical" evidence="6">
    <location>
        <begin position="616"/>
        <end position="646"/>
    </location>
</feature>
<reference evidence="9" key="1">
    <citation type="submission" date="2016-11" db="UniProtKB">
        <authorList>
            <consortium name="WormBaseParasite"/>
        </authorList>
    </citation>
    <scope>IDENTIFICATION</scope>
</reference>
<feature type="compositionally biased region" description="Polar residues" evidence="5">
    <location>
        <begin position="862"/>
        <end position="872"/>
    </location>
</feature>
<keyword evidence="3 6" id="KW-1133">Transmembrane helix</keyword>
<feature type="transmembrane region" description="Helical" evidence="6">
    <location>
        <begin position="180"/>
        <end position="201"/>
    </location>
</feature>
<feature type="transmembrane region" description="Helical" evidence="6">
    <location>
        <begin position="528"/>
        <end position="548"/>
    </location>
</feature>
<feature type="region of interest" description="Disordered" evidence="5">
    <location>
        <begin position="1"/>
        <end position="34"/>
    </location>
</feature>
<dbReference type="WBParaSite" id="L893_g18231.t2">
    <property type="protein sequence ID" value="L893_g18231.t2"/>
    <property type="gene ID" value="L893_g18231"/>
</dbReference>
<feature type="transmembrane region" description="Helical" evidence="6">
    <location>
        <begin position="404"/>
        <end position="422"/>
    </location>
</feature>
<keyword evidence="4 6" id="KW-0472">Membrane</keyword>
<dbReference type="PANTHER" id="PTHR11814">
    <property type="entry name" value="SULFATE TRANSPORTER"/>
    <property type="match status" value="1"/>
</dbReference>
<feature type="compositionally biased region" description="Basic and acidic residues" evidence="5">
    <location>
        <begin position="10"/>
        <end position="20"/>
    </location>
</feature>
<keyword evidence="8" id="KW-1185">Reference proteome</keyword>
<comment type="subcellular location">
    <subcellularLocation>
        <location evidence="1">Membrane</location>
        <topology evidence="1">Multi-pass membrane protein</topology>
    </subcellularLocation>
</comment>
<dbReference type="InterPro" id="IPR011547">
    <property type="entry name" value="SLC26A/SulP_dom"/>
</dbReference>
<dbReference type="GO" id="GO:0055085">
    <property type="term" value="P:transmembrane transport"/>
    <property type="evidence" value="ECO:0007669"/>
    <property type="project" value="InterPro"/>
</dbReference>
<evidence type="ECO:0000313" key="8">
    <source>
        <dbReference type="Proteomes" id="UP000095287"/>
    </source>
</evidence>
<dbReference type="AlphaFoldDB" id="A0A1I7YNL3"/>
<feature type="compositionally biased region" description="Low complexity" evidence="5">
    <location>
        <begin position="21"/>
        <end position="30"/>
    </location>
</feature>
<feature type="transmembrane region" description="Helical" evidence="6">
    <location>
        <begin position="585"/>
        <end position="610"/>
    </location>
</feature>
<evidence type="ECO:0000256" key="3">
    <source>
        <dbReference type="ARBA" id="ARBA00022989"/>
    </source>
</evidence>
<dbReference type="Proteomes" id="UP000095287">
    <property type="component" value="Unplaced"/>
</dbReference>
<evidence type="ECO:0000256" key="1">
    <source>
        <dbReference type="ARBA" id="ARBA00004141"/>
    </source>
</evidence>
<evidence type="ECO:0000256" key="6">
    <source>
        <dbReference type="SAM" id="Phobius"/>
    </source>
</evidence>
<feature type="region of interest" description="Disordered" evidence="5">
    <location>
        <begin position="725"/>
        <end position="745"/>
    </location>
</feature>
<protein>
    <submittedName>
        <fullName evidence="9">STAS domain-containing protein</fullName>
    </submittedName>
</protein>
<evidence type="ECO:0000259" key="7">
    <source>
        <dbReference type="PROSITE" id="PS50801"/>
    </source>
</evidence>
<proteinExistence type="predicted"/>
<feature type="domain" description="STAS" evidence="7">
    <location>
        <begin position="670"/>
        <end position="858"/>
    </location>
</feature>
<dbReference type="InterPro" id="IPR036513">
    <property type="entry name" value="STAS_dom_sf"/>
</dbReference>